<evidence type="ECO:0000256" key="1">
    <source>
        <dbReference type="SAM" id="MobiDB-lite"/>
    </source>
</evidence>
<accession>A0A418WXR8</accession>
<evidence type="ECO:0000313" key="2">
    <source>
        <dbReference type="EMBL" id="RJG05034.1"/>
    </source>
</evidence>
<feature type="region of interest" description="Disordered" evidence="1">
    <location>
        <begin position="37"/>
        <end position="70"/>
    </location>
</feature>
<proteinExistence type="predicted"/>
<organism evidence="2 3">
    <name type="scientific">Noviherbaspirillum cavernae</name>
    <dbReference type="NCBI Taxonomy" id="2320862"/>
    <lineage>
        <taxon>Bacteria</taxon>
        <taxon>Pseudomonadati</taxon>
        <taxon>Pseudomonadota</taxon>
        <taxon>Betaproteobacteria</taxon>
        <taxon>Burkholderiales</taxon>
        <taxon>Oxalobacteraceae</taxon>
        <taxon>Noviherbaspirillum</taxon>
    </lineage>
</organism>
<protein>
    <submittedName>
        <fullName evidence="2">Uncharacterized protein</fullName>
    </submittedName>
</protein>
<reference evidence="2 3" key="1">
    <citation type="submission" date="2018-09" db="EMBL/GenBank/DDBJ databases">
        <authorList>
            <person name="Zhu H."/>
        </authorList>
    </citation>
    <scope>NUCLEOTIDE SEQUENCE [LARGE SCALE GENOMIC DNA]</scope>
    <source>
        <strain evidence="2 3">K2R10-39</strain>
    </source>
</reference>
<sequence>MATPPNNLQTRPRFIEGFIADLKSQYVTTAPEGGIRIKRKNAASDDANPGIPRQRDGRRLSLPLQNLRQI</sequence>
<gene>
    <name evidence="2" type="ORF">D3870_02490</name>
</gene>
<keyword evidence="3" id="KW-1185">Reference proteome</keyword>
<dbReference type="EMBL" id="QYUN01000002">
    <property type="protein sequence ID" value="RJG05034.1"/>
    <property type="molecule type" value="Genomic_DNA"/>
</dbReference>
<dbReference type="AlphaFoldDB" id="A0A418WXR8"/>
<name>A0A418WXR8_9BURK</name>
<evidence type="ECO:0000313" key="3">
    <source>
        <dbReference type="Proteomes" id="UP000285190"/>
    </source>
</evidence>
<dbReference type="Proteomes" id="UP000285190">
    <property type="component" value="Unassembled WGS sequence"/>
</dbReference>
<dbReference type="RefSeq" id="WP_119736393.1">
    <property type="nucleotide sequence ID" value="NZ_QYUN01000002.1"/>
</dbReference>
<comment type="caution">
    <text evidence="2">The sequence shown here is derived from an EMBL/GenBank/DDBJ whole genome shotgun (WGS) entry which is preliminary data.</text>
</comment>